<name>A0ABX7SBM5_9BIFI</name>
<dbReference type="RefSeq" id="WP_156099616.1">
    <property type="nucleotide sequence ID" value="NZ_CP071732.1"/>
</dbReference>
<gene>
    <name evidence="1" type="ORF">BSD967_10620</name>
</gene>
<accession>A0ABX7SBM5</accession>
<dbReference type="EMBL" id="CP071732">
    <property type="protein sequence ID" value="QTB90726.1"/>
    <property type="molecule type" value="Genomic_DNA"/>
</dbReference>
<keyword evidence="2" id="KW-1185">Reference proteome</keyword>
<reference evidence="1 2" key="1">
    <citation type="submission" date="2021-03" db="EMBL/GenBank/DDBJ databases">
        <title>Genome sequencing of Bifidobacterium saguini DSMZ 23967.</title>
        <authorList>
            <person name="Kim J."/>
        </authorList>
    </citation>
    <scope>NUCLEOTIDE SEQUENCE [LARGE SCALE GENOMIC DNA]</scope>
    <source>
        <strain evidence="1 2">DSMZ 23967</strain>
    </source>
</reference>
<evidence type="ECO:0000313" key="2">
    <source>
        <dbReference type="Proteomes" id="UP000663729"/>
    </source>
</evidence>
<proteinExistence type="predicted"/>
<sequence>MPILSLMVSAIASVTAGRPPVRGGLVVDYSNSMTSPLPHISILFI</sequence>
<dbReference type="Proteomes" id="UP000663729">
    <property type="component" value="Chromosome"/>
</dbReference>
<evidence type="ECO:0000313" key="1">
    <source>
        <dbReference type="EMBL" id="QTB90726.1"/>
    </source>
</evidence>
<protein>
    <submittedName>
        <fullName evidence="1">Uncharacterized protein</fullName>
    </submittedName>
</protein>
<organism evidence="1 2">
    <name type="scientific">Bifidobacterium saguini</name>
    <dbReference type="NCBI Taxonomy" id="762210"/>
    <lineage>
        <taxon>Bacteria</taxon>
        <taxon>Bacillati</taxon>
        <taxon>Actinomycetota</taxon>
        <taxon>Actinomycetes</taxon>
        <taxon>Bifidobacteriales</taxon>
        <taxon>Bifidobacteriaceae</taxon>
        <taxon>Bifidobacterium</taxon>
    </lineage>
</organism>